<reference evidence="5" key="1">
    <citation type="journal article" date="2019" name="Int. J. Syst. Evol. Microbiol.">
        <title>The Global Catalogue of Microorganisms (GCM) 10K type strain sequencing project: providing services to taxonomists for standard genome sequencing and annotation.</title>
        <authorList>
            <consortium name="The Broad Institute Genomics Platform"/>
            <consortium name="The Broad Institute Genome Sequencing Center for Infectious Disease"/>
            <person name="Wu L."/>
            <person name="Ma J."/>
        </authorList>
    </citation>
    <scope>NUCLEOTIDE SEQUENCE [LARGE SCALE GENOMIC DNA]</scope>
    <source>
        <strain evidence="5">CGMCC 1.3240</strain>
    </source>
</reference>
<comment type="caution">
    <text evidence="4">The sequence shown here is derived from an EMBL/GenBank/DDBJ whole genome shotgun (WGS) entry which is preliminary data.</text>
</comment>
<evidence type="ECO:0000256" key="2">
    <source>
        <dbReference type="ARBA" id="ARBA00022598"/>
    </source>
</evidence>
<gene>
    <name evidence="4" type="ORF">ACFPYJ_24400</name>
</gene>
<proteinExistence type="inferred from homology"/>
<dbReference type="PANTHER" id="PTHR43201">
    <property type="entry name" value="ACYL-COA SYNTHETASE"/>
    <property type="match status" value="1"/>
</dbReference>
<dbReference type="Proteomes" id="UP001596047">
    <property type="component" value="Unassembled WGS sequence"/>
</dbReference>
<feature type="domain" description="AMP-binding enzyme C-terminal" evidence="3">
    <location>
        <begin position="55"/>
        <end position="130"/>
    </location>
</feature>
<keyword evidence="2" id="KW-0436">Ligase</keyword>
<dbReference type="Pfam" id="PF13193">
    <property type="entry name" value="AMP-binding_C"/>
    <property type="match status" value="1"/>
</dbReference>
<organism evidence="4 5">
    <name type="scientific">Paenibacillus solisilvae</name>
    <dbReference type="NCBI Taxonomy" id="2486751"/>
    <lineage>
        <taxon>Bacteria</taxon>
        <taxon>Bacillati</taxon>
        <taxon>Bacillota</taxon>
        <taxon>Bacilli</taxon>
        <taxon>Bacillales</taxon>
        <taxon>Paenibacillaceae</taxon>
        <taxon>Paenibacillus</taxon>
    </lineage>
</organism>
<dbReference type="SUPFAM" id="SSF56801">
    <property type="entry name" value="Acetyl-CoA synthetase-like"/>
    <property type="match status" value="1"/>
</dbReference>
<dbReference type="InterPro" id="IPR025110">
    <property type="entry name" value="AMP-bd_C"/>
</dbReference>
<evidence type="ECO:0000313" key="5">
    <source>
        <dbReference type="Proteomes" id="UP001596047"/>
    </source>
</evidence>
<evidence type="ECO:0000313" key="4">
    <source>
        <dbReference type="EMBL" id="MFC5652201.1"/>
    </source>
</evidence>
<dbReference type="InterPro" id="IPR042099">
    <property type="entry name" value="ANL_N_sf"/>
</dbReference>
<protein>
    <submittedName>
        <fullName evidence="4">Class I adenylate-forming enzyme family protein</fullName>
    </submittedName>
</protein>
<dbReference type="RefSeq" id="WP_379190832.1">
    <property type="nucleotide sequence ID" value="NZ_JBHSOW010000092.1"/>
</dbReference>
<dbReference type="InterPro" id="IPR045851">
    <property type="entry name" value="AMP-bd_C_sf"/>
</dbReference>
<dbReference type="Gene3D" id="3.30.300.30">
    <property type="match status" value="1"/>
</dbReference>
<dbReference type="PANTHER" id="PTHR43201:SF5">
    <property type="entry name" value="MEDIUM-CHAIN ACYL-COA LIGASE ACSF2, MITOCHONDRIAL"/>
    <property type="match status" value="1"/>
</dbReference>
<accession>A0ABW0W6U4</accession>
<evidence type="ECO:0000256" key="1">
    <source>
        <dbReference type="ARBA" id="ARBA00006432"/>
    </source>
</evidence>
<comment type="similarity">
    <text evidence="1">Belongs to the ATP-dependent AMP-binding enzyme family.</text>
</comment>
<sequence length="145" mass="16351">MRGYWNNPGETTNALRDGWLHTGDIGKLDEDGYLYLLDRKKDMIIVNASNVYAPEVEEVLGKHPSIREAAIIGTPLPNEGEEVTAVVTLHPEFELTLEAVRHYCHDRLASFKIPTRLEIVTSLPRTTVGKLNKTALRQQYTPILL</sequence>
<name>A0ABW0W6U4_9BACL</name>
<evidence type="ECO:0000259" key="3">
    <source>
        <dbReference type="Pfam" id="PF13193"/>
    </source>
</evidence>
<dbReference type="Gene3D" id="3.40.50.12780">
    <property type="entry name" value="N-terminal domain of ligase-like"/>
    <property type="match status" value="1"/>
</dbReference>
<keyword evidence="5" id="KW-1185">Reference proteome</keyword>
<dbReference type="EMBL" id="JBHSOW010000092">
    <property type="protein sequence ID" value="MFC5652201.1"/>
    <property type="molecule type" value="Genomic_DNA"/>
</dbReference>